<dbReference type="GO" id="GO:0000166">
    <property type="term" value="F:nucleotide binding"/>
    <property type="evidence" value="ECO:0007669"/>
    <property type="project" value="InterPro"/>
</dbReference>
<dbReference type="SUPFAM" id="SSF55347">
    <property type="entry name" value="Glyceraldehyde-3-phosphate dehydrogenase-like, C-terminal domain"/>
    <property type="match status" value="1"/>
</dbReference>
<dbReference type="PANTHER" id="PTHR43818">
    <property type="entry name" value="BCDNA.GH03377"/>
    <property type="match status" value="1"/>
</dbReference>
<dbReference type="InterPro" id="IPR036291">
    <property type="entry name" value="NAD(P)-bd_dom_sf"/>
</dbReference>
<dbReference type="Pfam" id="PF22725">
    <property type="entry name" value="GFO_IDH_MocA_C3"/>
    <property type="match status" value="1"/>
</dbReference>
<dbReference type="Gene3D" id="3.40.50.720">
    <property type="entry name" value="NAD(P)-binding Rossmann-like Domain"/>
    <property type="match status" value="1"/>
</dbReference>
<keyword evidence="1" id="KW-0560">Oxidoreductase</keyword>
<dbReference type="OrthoDB" id="9795543at2"/>
<gene>
    <name evidence="1" type="primary">gfo_2</name>
    <name evidence="1" type="ORF">MgSA37_04160</name>
</gene>
<dbReference type="AlphaFoldDB" id="A0A0X8X6L2"/>
<dbReference type="SUPFAM" id="SSF51735">
    <property type="entry name" value="NAD(P)-binding Rossmann-fold domains"/>
    <property type="match status" value="1"/>
</dbReference>
<dbReference type="EMBL" id="AP017313">
    <property type="protein sequence ID" value="BAU55968.1"/>
    <property type="molecule type" value="Genomic_DNA"/>
</dbReference>
<reference evidence="1 2" key="1">
    <citation type="submission" date="2015-12" db="EMBL/GenBank/DDBJ databases">
        <title>Genome sequence of Mucilaginibacter gotjawali.</title>
        <authorList>
            <person name="Lee J.S."/>
            <person name="Lee K.C."/>
            <person name="Kim K.K."/>
            <person name="Lee B.W."/>
        </authorList>
    </citation>
    <scope>NUCLEOTIDE SEQUENCE [LARGE SCALE GENOMIC DNA]</scope>
    <source>
        <strain evidence="1 2">SA3-7</strain>
    </source>
</reference>
<dbReference type="Pfam" id="PF01408">
    <property type="entry name" value="GFO_IDH_MocA"/>
    <property type="match status" value="1"/>
</dbReference>
<dbReference type="GO" id="GO:0047061">
    <property type="term" value="F:glucose-fructose oxidoreductase activity"/>
    <property type="evidence" value="ECO:0007669"/>
    <property type="project" value="UniProtKB-EC"/>
</dbReference>
<proteinExistence type="predicted"/>
<dbReference type="RefSeq" id="WP_096354493.1">
    <property type="nucleotide sequence ID" value="NZ_AP017313.1"/>
</dbReference>
<name>A0A0X8X6L2_9SPHI</name>
<dbReference type="EC" id="1.1.99.28" evidence="1"/>
<evidence type="ECO:0000313" key="1">
    <source>
        <dbReference type="EMBL" id="BAU55968.1"/>
    </source>
</evidence>
<dbReference type="Gene3D" id="3.30.360.10">
    <property type="entry name" value="Dihydrodipicolinate Reductase, domain 2"/>
    <property type="match status" value="1"/>
</dbReference>
<dbReference type="InterPro" id="IPR000683">
    <property type="entry name" value="Gfo/Idh/MocA-like_OxRdtase_N"/>
</dbReference>
<dbReference type="InterPro" id="IPR055170">
    <property type="entry name" value="GFO_IDH_MocA-like_dom"/>
</dbReference>
<dbReference type="Proteomes" id="UP000218263">
    <property type="component" value="Chromosome"/>
</dbReference>
<sequence>MNTINWGIIGCGNVTEKKSGPAFNKIAGSNLVAVMRRDAEKAADYALRHGVGNWYSDANELMNHEGLNAIYIATPPASHMDYAITALKKGLNVYVEKPVTRNAGETRRIAEAVKQHPNQKLTVAHYRRAVPMFLKVKQLLDSELIGAVRTVQIRMWQSRKPALVADVTDNWRVQPELSGGGYFHDLAPHQLDLMLYYFGEPEHYHGFSLNQSNTTPADDHVCGEILFKNKVVVNGSWCFNVAESQTTDSCEIIGTKGKITFPFFGNYISWKTDDGEQTLNFTHPEHIQQPMIEKIVAFFNDEGPNPCSIDEAVVLMDIMDAFTNKSH</sequence>
<dbReference type="KEGG" id="mgot:MgSA37_04160"/>
<dbReference type="InterPro" id="IPR050463">
    <property type="entry name" value="Gfo/Idh/MocA_oxidrdct_glycsds"/>
</dbReference>
<keyword evidence="2" id="KW-1185">Reference proteome</keyword>
<accession>A0A0X8X6L2</accession>
<evidence type="ECO:0000313" key="2">
    <source>
        <dbReference type="Proteomes" id="UP000218263"/>
    </source>
</evidence>
<dbReference type="PANTHER" id="PTHR43818:SF11">
    <property type="entry name" value="BCDNA.GH03377"/>
    <property type="match status" value="1"/>
</dbReference>
<organism evidence="1 2">
    <name type="scientific">Mucilaginibacter gotjawali</name>
    <dbReference type="NCBI Taxonomy" id="1550579"/>
    <lineage>
        <taxon>Bacteria</taxon>
        <taxon>Pseudomonadati</taxon>
        <taxon>Bacteroidota</taxon>
        <taxon>Sphingobacteriia</taxon>
        <taxon>Sphingobacteriales</taxon>
        <taxon>Sphingobacteriaceae</taxon>
        <taxon>Mucilaginibacter</taxon>
    </lineage>
</organism>
<protein>
    <submittedName>
        <fullName evidence="1">Glucose--fructose oxidoreductase</fullName>
        <ecNumber evidence="1">1.1.99.28</ecNumber>
    </submittedName>
</protein>